<feature type="region of interest" description="Disordered" evidence="1">
    <location>
        <begin position="53"/>
        <end position="83"/>
    </location>
</feature>
<keyword evidence="3" id="KW-1185">Reference proteome</keyword>
<dbReference type="AlphaFoldDB" id="A0A9J6GWC8"/>
<accession>A0A9J6GWC8</accession>
<feature type="compositionally biased region" description="Basic and acidic residues" evidence="1">
    <location>
        <begin position="145"/>
        <end position="157"/>
    </location>
</feature>
<protein>
    <submittedName>
        <fullName evidence="2">Uncharacterized protein</fullName>
    </submittedName>
</protein>
<reference evidence="2 3" key="1">
    <citation type="journal article" date="2020" name="Cell">
        <title>Large-Scale Comparative Analyses of Tick Genomes Elucidate Their Genetic Diversity and Vector Capacities.</title>
        <authorList>
            <consortium name="Tick Genome and Microbiome Consortium (TIGMIC)"/>
            <person name="Jia N."/>
            <person name="Wang J."/>
            <person name="Shi W."/>
            <person name="Du L."/>
            <person name="Sun Y."/>
            <person name="Zhan W."/>
            <person name="Jiang J.F."/>
            <person name="Wang Q."/>
            <person name="Zhang B."/>
            <person name="Ji P."/>
            <person name="Bell-Sakyi L."/>
            <person name="Cui X.M."/>
            <person name="Yuan T.T."/>
            <person name="Jiang B.G."/>
            <person name="Yang W.F."/>
            <person name="Lam T.T."/>
            <person name="Chang Q.C."/>
            <person name="Ding S.J."/>
            <person name="Wang X.J."/>
            <person name="Zhu J.G."/>
            <person name="Ruan X.D."/>
            <person name="Zhao L."/>
            <person name="Wei J.T."/>
            <person name="Ye R.Z."/>
            <person name="Que T.C."/>
            <person name="Du C.H."/>
            <person name="Zhou Y.H."/>
            <person name="Cheng J.X."/>
            <person name="Dai P.F."/>
            <person name="Guo W.B."/>
            <person name="Han X.H."/>
            <person name="Huang E.J."/>
            <person name="Li L.F."/>
            <person name="Wei W."/>
            <person name="Gao Y.C."/>
            <person name="Liu J.Z."/>
            <person name="Shao H.Z."/>
            <person name="Wang X."/>
            <person name="Wang C.C."/>
            <person name="Yang T.C."/>
            <person name="Huo Q.B."/>
            <person name="Li W."/>
            <person name="Chen H.Y."/>
            <person name="Chen S.E."/>
            <person name="Zhou L.G."/>
            <person name="Ni X.B."/>
            <person name="Tian J.H."/>
            <person name="Sheng Y."/>
            <person name="Liu T."/>
            <person name="Pan Y.S."/>
            <person name="Xia L.Y."/>
            <person name="Li J."/>
            <person name="Zhao F."/>
            <person name="Cao W.C."/>
        </authorList>
    </citation>
    <scope>NUCLEOTIDE SEQUENCE [LARGE SCALE GENOMIC DNA]</scope>
    <source>
        <strain evidence="2">HaeL-2018</strain>
    </source>
</reference>
<organism evidence="2 3">
    <name type="scientific">Haemaphysalis longicornis</name>
    <name type="common">Bush tick</name>
    <dbReference type="NCBI Taxonomy" id="44386"/>
    <lineage>
        <taxon>Eukaryota</taxon>
        <taxon>Metazoa</taxon>
        <taxon>Ecdysozoa</taxon>
        <taxon>Arthropoda</taxon>
        <taxon>Chelicerata</taxon>
        <taxon>Arachnida</taxon>
        <taxon>Acari</taxon>
        <taxon>Parasitiformes</taxon>
        <taxon>Ixodida</taxon>
        <taxon>Ixodoidea</taxon>
        <taxon>Ixodidae</taxon>
        <taxon>Haemaphysalinae</taxon>
        <taxon>Haemaphysalis</taxon>
    </lineage>
</organism>
<evidence type="ECO:0000313" key="3">
    <source>
        <dbReference type="Proteomes" id="UP000821853"/>
    </source>
</evidence>
<evidence type="ECO:0000256" key="1">
    <source>
        <dbReference type="SAM" id="MobiDB-lite"/>
    </source>
</evidence>
<proteinExistence type="predicted"/>
<dbReference type="Proteomes" id="UP000821853">
    <property type="component" value="Unassembled WGS sequence"/>
</dbReference>
<sequence length="157" mass="17565">MEKRMTEKLERIRESVNQTRGGCREFSEGLRPGGTRWLEGTVLRREGPRYHQAPEWELPDGWNPMAHQQIPLGTPDWASTAAPGELMPVPVTKVVKAASSQPSTEDTVVLPPATIRHPCQVLPIPKPAHQKPRGKRIPNQSSDAARAKDNPLERYKP</sequence>
<comment type="caution">
    <text evidence="2">The sequence shown here is derived from an EMBL/GenBank/DDBJ whole genome shotgun (WGS) entry which is preliminary data.</text>
</comment>
<evidence type="ECO:0000313" key="2">
    <source>
        <dbReference type="EMBL" id="KAH9378671.1"/>
    </source>
</evidence>
<dbReference type="VEuPathDB" id="VectorBase:HLOH_045041"/>
<feature type="region of interest" description="Disordered" evidence="1">
    <location>
        <begin position="98"/>
        <end position="157"/>
    </location>
</feature>
<dbReference type="EMBL" id="JABSTR010000009">
    <property type="protein sequence ID" value="KAH9378671.1"/>
    <property type="molecule type" value="Genomic_DNA"/>
</dbReference>
<name>A0A9J6GWC8_HAELO</name>
<gene>
    <name evidence="2" type="ORF">HPB48_008493</name>
</gene>